<evidence type="ECO:0008006" key="3">
    <source>
        <dbReference type="Google" id="ProtNLM"/>
    </source>
</evidence>
<dbReference type="RefSeq" id="WP_184856863.1">
    <property type="nucleotide sequence ID" value="NZ_JACHLK010000003.1"/>
</dbReference>
<comment type="caution">
    <text evidence="1">The sequence shown here is derived from an EMBL/GenBank/DDBJ whole genome shotgun (WGS) entry which is preliminary data.</text>
</comment>
<dbReference type="Proteomes" id="UP000575083">
    <property type="component" value="Unassembled WGS sequence"/>
</dbReference>
<organism evidence="1 2">
    <name type="scientific">Acidovorax soli</name>
    <dbReference type="NCBI Taxonomy" id="592050"/>
    <lineage>
        <taxon>Bacteria</taxon>
        <taxon>Pseudomonadati</taxon>
        <taxon>Pseudomonadota</taxon>
        <taxon>Betaproteobacteria</taxon>
        <taxon>Burkholderiales</taxon>
        <taxon>Comamonadaceae</taxon>
        <taxon>Acidovorax</taxon>
    </lineage>
</organism>
<evidence type="ECO:0000313" key="1">
    <source>
        <dbReference type="EMBL" id="MBB6559456.1"/>
    </source>
</evidence>
<proteinExistence type="predicted"/>
<keyword evidence="2" id="KW-1185">Reference proteome</keyword>
<reference evidence="1 2" key="1">
    <citation type="submission" date="2020-08" db="EMBL/GenBank/DDBJ databases">
        <title>Functional genomics of gut bacteria from endangered species of beetles.</title>
        <authorList>
            <person name="Carlos-Shanley C."/>
        </authorList>
    </citation>
    <scope>NUCLEOTIDE SEQUENCE [LARGE SCALE GENOMIC DNA]</scope>
    <source>
        <strain evidence="1 2">S00198</strain>
    </source>
</reference>
<protein>
    <recommendedName>
        <fullName evidence="3">Uracil DNA glycosylase superfamily protein</fullName>
    </recommendedName>
</protein>
<name>A0A7X0U8S9_9BURK</name>
<gene>
    <name evidence="1" type="ORF">HNP48_002123</name>
</gene>
<accession>A0A7X0U8S9</accession>
<dbReference type="EMBL" id="JACHLK010000003">
    <property type="protein sequence ID" value="MBB6559456.1"/>
    <property type="molecule type" value="Genomic_DNA"/>
</dbReference>
<evidence type="ECO:0000313" key="2">
    <source>
        <dbReference type="Proteomes" id="UP000575083"/>
    </source>
</evidence>
<sequence length="187" mass="20787">MRYLENIDAKRLQVVIVGKDPFPADATNIPFCKPTWEQQLASNCSGKYVLRSLGVDLVAAQKTYSTPSGLFEILGLDGIVFLNASYDLIGAKIIKSKHLKYLLEAHKINKAFIQRARTVVYCGEACKVKWVDAVNSGLCVVHPDIRNRANPRTFQRWAATWGDNALRDKLGIVNHSNSLPSTTKLEG</sequence>
<dbReference type="AlphaFoldDB" id="A0A7X0U8S9"/>